<dbReference type="InterPro" id="IPR043129">
    <property type="entry name" value="ATPase_NBD"/>
</dbReference>
<dbReference type="InterPro" id="IPR000835">
    <property type="entry name" value="HTH_MarR-typ"/>
</dbReference>
<dbReference type="Gene3D" id="1.10.10.10">
    <property type="entry name" value="Winged helix-like DNA-binding domain superfamily/Winged helix DNA-binding domain"/>
    <property type="match status" value="1"/>
</dbReference>
<dbReference type="RefSeq" id="WP_173127890.1">
    <property type="nucleotide sequence ID" value="NZ_JABMKX010000002.1"/>
</dbReference>
<keyword evidence="3" id="KW-0119">Carbohydrate metabolism</keyword>
<evidence type="ECO:0000256" key="3">
    <source>
        <dbReference type="ARBA" id="ARBA00022629"/>
    </source>
</evidence>
<dbReference type="PANTHER" id="PTHR18964">
    <property type="entry name" value="ROK (REPRESSOR, ORF, KINASE) FAMILY"/>
    <property type="match status" value="1"/>
</dbReference>
<dbReference type="Pfam" id="PF00480">
    <property type="entry name" value="ROK"/>
    <property type="match status" value="1"/>
</dbReference>
<organism evidence="5 6">
    <name type="scientific">Paenibacillus tritici</name>
    <dbReference type="NCBI Taxonomy" id="1873425"/>
    <lineage>
        <taxon>Bacteria</taxon>
        <taxon>Bacillati</taxon>
        <taxon>Bacillota</taxon>
        <taxon>Bacilli</taxon>
        <taxon>Bacillales</taxon>
        <taxon>Paenibacillaceae</taxon>
        <taxon>Paenibacillus</taxon>
    </lineage>
</organism>
<evidence type="ECO:0000313" key="5">
    <source>
        <dbReference type="EMBL" id="NQX44385.1"/>
    </source>
</evidence>
<reference evidence="5 6" key="1">
    <citation type="submission" date="2020-05" db="EMBL/GenBank/DDBJ databases">
        <title>Paenibacillus glebae, sp. nov., Paenibacillus humi sp. nov., Paenibacillus pedi sp. nov., Paenibacillus terrestris sp. nov. and Paenibacillus terricola sp. nov., isolated from a forest top soil sample.</title>
        <authorList>
            <person name="Qi S."/>
            <person name="Carlier A."/>
            <person name="Cnockaert M."/>
            <person name="Vandamme P."/>
        </authorList>
    </citation>
    <scope>NUCLEOTIDE SEQUENCE [LARGE SCALE GENOMIC DNA]</scope>
    <source>
        <strain evidence="5 6">LMG 29502</strain>
    </source>
</reference>
<sequence>MKIQTAGTPRVMRNLNEFLILDRMIAGGPQSRAELSRYTGLSKPTVSSAIAHLLERGLVRETGSAGNVQGRKATLVEFNPKCFYIIGAELGGSRLRMALADMSGQICHYKQLPMPEDSLTESAFQECLVQNIEGLLVDSGLSWEKISAAVFGIPGVVDPADGVVSELVAPLQGREAALRMANLAQLFPVPVMTENDVNLAALAEYASSGLAASGSLLYFSIGEGTGGGLIIHGEIYRGLGGGAGELANLMLSAGRLEDVLSVDGFLKLAARMVREHHGDAEHVLSAPGVTAEFILDEVRRGEPLALMIIEAYCGLLAEALGSICTVMAPDTVVLGGGLGSHGDVLLHRLEAKLDGLQRRPRLSASGHRDKDVVLGAVQVAVQSAFRHMRNHRNNISL</sequence>
<dbReference type="Pfam" id="PF12802">
    <property type="entry name" value="MarR_2"/>
    <property type="match status" value="1"/>
</dbReference>
<evidence type="ECO:0000313" key="6">
    <source>
        <dbReference type="Proteomes" id="UP000711047"/>
    </source>
</evidence>
<dbReference type="InterPro" id="IPR036388">
    <property type="entry name" value="WH-like_DNA-bd_sf"/>
</dbReference>
<feature type="domain" description="HTH marR-type" evidence="4">
    <location>
        <begin position="15"/>
        <end position="65"/>
    </location>
</feature>
<keyword evidence="3" id="KW-0859">Xylose metabolism</keyword>
<comment type="function">
    <text evidence="1">Transcriptional repressor of xylose-utilizing enzymes.</text>
</comment>
<dbReference type="EMBL" id="JABMKX010000002">
    <property type="protein sequence ID" value="NQX44385.1"/>
    <property type="molecule type" value="Genomic_DNA"/>
</dbReference>
<evidence type="ECO:0000259" key="4">
    <source>
        <dbReference type="Pfam" id="PF12802"/>
    </source>
</evidence>
<evidence type="ECO:0000256" key="1">
    <source>
        <dbReference type="ARBA" id="ARBA00002486"/>
    </source>
</evidence>
<evidence type="ECO:0000256" key="2">
    <source>
        <dbReference type="ARBA" id="ARBA00006479"/>
    </source>
</evidence>
<comment type="caution">
    <text evidence="5">The sequence shown here is derived from an EMBL/GenBank/DDBJ whole genome shotgun (WGS) entry which is preliminary data.</text>
</comment>
<dbReference type="InterPro" id="IPR000600">
    <property type="entry name" value="ROK"/>
</dbReference>
<proteinExistence type="inferred from homology"/>
<dbReference type="SUPFAM" id="SSF53067">
    <property type="entry name" value="Actin-like ATPase domain"/>
    <property type="match status" value="1"/>
</dbReference>
<keyword evidence="6" id="KW-1185">Reference proteome</keyword>
<accession>A0ABX2DIF2</accession>
<dbReference type="PANTHER" id="PTHR18964:SF149">
    <property type="entry name" value="BIFUNCTIONAL UDP-N-ACETYLGLUCOSAMINE 2-EPIMERASE_N-ACETYLMANNOSAMINE KINASE"/>
    <property type="match status" value="1"/>
</dbReference>
<dbReference type="Gene3D" id="3.30.420.40">
    <property type="match status" value="2"/>
</dbReference>
<dbReference type="SUPFAM" id="SSF46785">
    <property type="entry name" value="Winged helix' DNA-binding domain"/>
    <property type="match status" value="1"/>
</dbReference>
<dbReference type="Proteomes" id="UP000711047">
    <property type="component" value="Unassembled WGS sequence"/>
</dbReference>
<gene>
    <name evidence="5" type="ORF">HQN87_03485</name>
</gene>
<comment type="similarity">
    <text evidence="2">Belongs to the ROK (NagC/XylR) family.</text>
</comment>
<protein>
    <submittedName>
        <fullName evidence="5">ROK family transcriptional regulator</fullName>
    </submittedName>
</protein>
<name>A0ABX2DIF2_9BACL</name>
<dbReference type="InterPro" id="IPR036390">
    <property type="entry name" value="WH_DNA-bd_sf"/>
</dbReference>